<sequence length="382" mass="41742">MAREFIVPARIISGHHALEEACIQLGHKALIVTDPMMVQLGNIEELIKKLKQDQILYTVFDQITGEPTDMMIEAGVQFYKDNHCDFLIALGGGSAIDSMKAIGAMVTNKGKITDYLYNEIKENTPPMIAIPTTAGTGSEATQFTIITDTKNDIKMLLRGKTLIPDLAIIDARFSMTAPKKVTAATGLDALCHALESYTSKLAQPLSMSFSISALKRIFEYLPVAYQNGTNIEAREQMSLAALEAGIAFNNSSVTLIHGMSRPIGALYHIPHGLSNAILLEKCMQFAICGAYQRFGDLAKEIGIASSMDSDQKAAENLLNKVKELVSLCEIPSLRDYGVSPDNFFKNIPKMAEDAMNSGSPANTLRDCTIQDIEALYHQIIND</sequence>
<dbReference type="FunFam" id="1.20.1090.10:FF:000001">
    <property type="entry name" value="Aldehyde-alcohol dehydrogenase"/>
    <property type="match status" value="1"/>
</dbReference>
<reference evidence="6" key="1">
    <citation type="submission" date="2023-01" db="EMBL/GenBank/DDBJ databases">
        <title>Human gut microbiome strain richness.</title>
        <authorList>
            <person name="Chen-Liaw A."/>
        </authorList>
    </citation>
    <scope>NUCLEOTIDE SEQUENCE</scope>
    <source>
        <strain evidence="6">D8_m1001271B151109d0_201107</strain>
    </source>
</reference>
<evidence type="ECO:0000256" key="3">
    <source>
        <dbReference type="ARBA" id="ARBA00023027"/>
    </source>
</evidence>
<dbReference type="Gene3D" id="3.40.50.1970">
    <property type="match status" value="1"/>
</dbReference>
<dbReference type="PANTHER" id="PTHR11496">
    <property type="entry name" value="ALCOHOL DEHYDROGENASE"/>
    <property type="match status" value="1"/>
</dbReference>
<evidence type="ECO:0000256" key="1">
    <source>
        <dbReference type="ARBA" id="ARBA00007358"/>
    </source>
</evidence>
<name>A0AAW6CVZ3_9FIRM</name>
<evidence type="ECO:0000259" key="5">
    <source>
        <dbReference type="Pfam" id="PF25137"/>
    </source>
</evidence>
<evidence type="ECO:0000259" key="4">
    <source>
        <dbReference type="Pfam" id="PF00465"/>
    </source>
</evidence>
<comment type="similarity">
    <text evidence="1">Belongs to the iron-containing alcohol dehydrogenase family.</text>
</comment>
<dbReference type="GO" id="GO:0004022">
    <property type="term" value="F:alcohol dehydrogenase (NAD+) activity"/>
    <property type="evidence" value="ECO:0007669"/>
    <property type="project" value="UniProtKB-ARBA"/>
</dbReference>
<dbReference type="InterPro" id="IPR001670">
    <property type="entry name" value="ADH_Fe/GldA"/>
</dbReference>
<dbReference type="Pfam" id="PF00465">
    <property type="entry name" value="Fe-ADH"/>
    <property type="match status" value="1"/>
</dbReference>
<feature type="domain" description="Alcohol dehydrogenase iron-type/glycerol dehydrogenase GldA" evidence="4">
    <location>
        <begin position="8"/>
        <end position="170"/>
    </location>
</feature>
<comment type="caution">
    <text evidence="6">The sequence shown here is derived from an EMBL/GenBank/DDBJ whole genome shotgun (WGS) entry which is preliminary data.</text>
</comment>
<dbReference type="CDD" id="cd08194">
    <property type="entry name" value="Fe-ADH-like"/>
    <property type="match status" value="1"/>
</dbReference>
<evidence type="ECO:0000256" key="2">
    <source>
        <dbReference type="ARBA" id="ARBA00023002"/>
    </source>
</evidence>
<dbReference type="Pfam" id="PF25137">
    <property type="entry name" value="ADH_Fe_C"/>
    <property type="match status" value="1"/>
</dbReference>
<dbReference type="RefSeq" id="WP_272002487.1">
    <property type="nucleotide sequence ID" value="NZ_JAQLXO010000011.1"/>
</dbReference>
<accession>A0AAW6CVZ3</accession>
<feature type="domain" description="Fe-containing alcohol dehydrogenase-like C-terminal" evidence="5">
    <location>
        <begin position="182"/>
        <end position="379"/>
    </location>
</feature>
<protein>
    <submittedName>
        <fullName evidence="6">Iron-containing alcohol dehydrogenase</fullName>
    </submittedName>
</protein>
<evidence type="ECO:0000313" key="7">
    <source>
        <dbReference type="Proteomes" id="UP001212981"/>
    </source>
</evidence>
<dbReference type="FunFam" id="3.40.50.1970:FF:000003">
    <property type="entry name" value="Alcohol dehydrogenase, iron-containing"/>
    <property type="match status" value="1"/>
</dbReference>
<dbReference type="SUPFAM" id="SSF56796">
    <property type="entry name" value="Dehydroquinate synthase-like"/>
    <property type="match status" value="1"/>
</dbReference>
<proteinExistence type="inferred from homology"/>
<dbReference type="Proteomes" id="UP001212981">
    <property type="component" value="Unassembled WGS sequence"/>
</dbReference>
<organism evidence="6 7">
    <name type="scientific">Faecalicoccus pleomorphus</name>
    <dbReference type="NCBI Taxonomy" id="1323"/>
    <lineage>
        <taxon>Bacteria</taxon>
        <taxon>Bacillati</taxon>
        <taxon>Bacillota</taxon>
        <taxon>Erysipelotrichia</taxon>
        <taxon>Erysipelotrichales</taxon>
        <taxon>Erysipelotrichaceae</taxon>
        <taxon>Faecalicoccus</taxon>
    </lineage>
</organism>
<keyword evidence="3" id="KW-0520">NAD</keyword>
<dbReference type="InterPro" id="IPR039697">
    <property type="entry name" value="Alcohol_dehydrogenase_Fe"/>
</dbReference>
<dbReference type="PANTHER" id="PTHR11496:SF102">
    <property type="entry name" value="ALCOHOL DEHYDROGENASE 4"/>
    <property type="match status" value="1"/>
</dbReference>
<keyword evidence="2" id="KW-0560">Oxidoreductase</keyword>
<dbReference type="PROSITE" id="PS00913">
    <property type="entry name" value="ADH_IRON_1"/>
    <property type="match status" value="1"/>
</dbReference>
<dbReference type="InterPro" id="IPR018211">
    <property type="entry name" value="ADH_Fe_CS"/>
</dbReference>
<dbReference type="AlphaFoldDB" id="A0AAW6CVZ3"/>
<dbReference type="GO" id="GO:0046872">
    <property type="term" value="F:metal ion binding"/>
    <property type="evidence" value="ECO:0007669"/>
    <property type="project" value="InterPro"/>
</dbReference>
<dbReference type="Gene3D" id="1.20.1090.10">
    <property type="entry name" value="Dehydroquinate synthase-like - alpha domain"/>
    <property type="match status" value="1"/>
</dbReference>
<dbReference type="EMBL" id="JAQLXO010000011">
    <property type="protein sequence ID" value="MDB7982587.1"/>
    <property type="molecule type" value="Genomic_DNA"/>
</dbReference>
<dbReference type="InterPro" id="IPR056798">
    <property type="entry name" value="ADH_Fe_C"/>
</dbReference>
<gene>
    <name evidence="6" type="ORF">PND82_07140</name>
</gene>
<evidence type="ECO:0000313" key="6">
    <source>
        <dbReference type="EMBL" id="MDB7982587.1"/>
    </source>
</evidence>